<dbReference type="EMBL" id="FN554889">
    <property type="protein sequence ID" value="CBG75666.1"/>
    <property type="molecule type" value="Genomic_DNA"/>
</dbReference>
<protein>
    <submittedName>
        <fullName evidence="3">Putative lipoprotein</fullName>
    </submittedName>
</protein>
<organism evidence="3 4">
    <name type="scientific">Streptomyces scabiei (strain 87.22)</name>
    <dbReference type="NCBI Taxonomy" id="680198"/>
    <lineage>
        <taxon>Bacteria</taxon>
        <taxon>Bacillati</taxon>
        <taxon>Actinomycetota</taxon>
        <taxon>Actinomycetes</taxon>
        <taxon>Kitasatosporales</taxon>
        <taxon>Streptomycetaceae</taxon>
        <taxon>Streptomyces</taxon>
    </lineage>
</organism>
<dbReference type="Proteomes" id="UP000001444">
    <property type="component" value="Chromosome"/>
</dbReference>
<gene>
    <name evidence="3" type="ordered locus">SCAB_87271</name>
</gene>
<dbReference type="STRING" id="680198.SCAB_87271"/>
<dbReference type="InterPro" id="IPR009003">
    <property type="entry name" value="Peptidase_S1_PA"/>
</dbReference>
<reference evidence="3 4" key="1">
    <citation type="journal article" date="2010" name="Mol. Plant Microbe Interact.">
        <title>Streptomyces scabies 87-22 contains a coronafacic acid-like biosynthetic cluster that contributes to plant-microbe interactions.</title>
        <authorList>
            <person name="Bignell D.R."/>
            <person name="Seipke R.F."/>
            <person name="Huguet-Tapia J.C."/>
            <person name="Chambers A.H."/>
            <person name="Parry R.J."/>
            <person name="Loria R."/>
        </authorList>
    </citation>
    <scope>NUCLEOTIDE SEQUENCE [LARGE SCALE GENOMIC DNA]</scope>
    <source>
        <strain evidence="3 4">87.22</strain>
    </source>
</reference>
<dbReference type="PANTHER" id="PTHR15462">
    <property type="entry name" value="SERINE PROTEASE"/>
    <property type="match status" value="1"/>
</dbReference>
<dbReference type="InterPro" id="IPR050966">
    <property type="entry name" value="Glutamyl_endopeptidase"/>
</dbReference>
<dbReference type="HOGENOM" id="CLU_050832_0_0_11"/>
<evidence type="ECO:0000313" key="4">
    <source>
        <dbReference type="Proteomes" id="UP000001444"/>
    </source>
</evidence>
<dbReference type="PANTHER" id="PTHR15462:SF19">
    <property type="entry name" value="PEPTIDASE S1 DOMAIN-CONTAINING PROTEIN"/>
    <property type="match status" value="1"/>
</dbReference>
<dbReference type="AlphaFoldDB" id="C9Z4N7"/>
<dbReference type="eggNOG" id="COG3591">
    <property type="taxonomic scope" value="Bacteria"/>
</dbReference>
<sequence>MLRTLIGHSVRNTHSDDNRRRKLVRSLRLSILPLAAATVLALIGATTAEAVPAPVEARTGAGTLTAAANDTTSVDRTARLSNGAAVDSAKDAAALARYWTPERMAKAISLDKVATTSRKGLSKPVGPTGAPGTVPSAPARSKSSSIRINESAAVGKVFFTNPSNGGTYACSASALNSGSKQMVVTAGHCVHGGSGGTWMTNWVYVPRYRSGARPFGTFAAKQMRTFNAWINSSDLRRDVAMVTTWPLNNNKVVNVTGGHGMSWNFSRQQPITILGYPGNFGSGEVQWACTGTTRAASDNGIELQCNFGGGSSGGPWMREFNDSNGLGSVNGVMSTVTSTGWNEAAYFDDAVKAMFDAQGNVT</sequence>
<proteinExistence type="predicted"/>
<dbReference type="SUPFAM" id="SSF50494">
    <property type="entry name" value="Trypsin-like serine proteases"/>
    <property type="match status" value="1"/>
</dbReference>
<keyword evidence="3" id="KW-0449">Lipoprotein</keyword>
<keyword evidence="4" id="KW-1185">Reference proteome</keyword>
<feature type="compositionally biased region" description="Low complexity" evidence="2">
    <location>
        <begin position="124"/>
        <end position="139"/>
    </location>
</feature>
<feature type="region of interest" description="Disordered" evidence="2">
    <location>
        <begin position="117"/>
        <end position="145"/>
    </location>
</feature>
<evidence type="ECO:0000256" key="2">
    <source>
        <dbReference type="SAM" id="MobiDB-lite"/>
    </source>
</evidence>
<dbReference type="KEGG" id="scb:SCAB_87271"/>
<keyword evidence="1" id="KW-0732">Signal</keyword>
<dbReference type="Gene3D" id="2.40.10.10">
    <property type="entry name" value="Trypsin-like serine proteases"/>
    <property type="match status" value="2"/>
</dbReference>
<accession>C9Z4N7</accession>
<dbReference type="InterPro" id="IPR043504">
    <property type="entry name" value="Peptidase_S1_PA_chymotrypsin"/>
</dbReference>
<evidence type="ECO:0000313" key="3">
    <source>
        <dbReference type="EMBL" id="CBG75666.1"/>
    </source>
</evidence>
<evidence type="ECO:0000256" key="1">
    <source>
        <dbReference type="ARBA" id="ARBA00022729"/>
    </source>
</evidence>
<name>C9Z4N7_STRSW</name>